<dbReference type="Proteomes" id="UP001189429">
    <property type="component" value="Unassembled WGS sequence"/>
</dbReference>
<protein>
    <submittedName>
        <fullName evidence="2">Uncharacterized protein</fullName>
    </submittedName>
</protein>
<gene>
    <name evidence="2" type="ORF">PCOR1329_LOCUS9905</name>
</gene>
<keyword evidence="3" id="KW-1185">Reference proteome</keyword>
<evidence type="ECO:0000313" key="3">
    <source>
        <dbReference type="Proteomes" id="UP001189429"/>
    </source>
</evidence>
<feature type="compositionally biased region" description="Low complexity" evidence="1">
    <location>
        <begin position="531"/>
        <end position="543"/>
    </location>
</feature>
<evidence type="ECO:0000313" key="2">
    <source>
        <dbReference type="EMBL" id="CAK0802360.1"/>
    </source>
</evidence>
<feature type="compositionally biased region" description="Low complexity" evidence="1">
    <location>
        <begin position="201"/>
        <end position="218"/>
    </location>
</feature>
<feature type="compositionally biased region" description="Acidic residues" evidence="1">
    <location>
        <begin position="554"/>
        <end position="564"/>
    </location>
</feature>
<accession>A0ABN9Q955</accession>
<name>A0ABN9Q955_9DINO</name>
<comment type="caution">
    <text evidence="2">The sequence shown here is derived from an EMBL/GenBank/DDBJ whole genome shotgun (WGS) entry which is preliminary data.</text>
</comment>
<sequence length="694" mass="70616">MGASISQDARRHLRWLVRIAREERLVNSLELKRGRIAPRRQERVQKSGRFSLELEANLADDSGAEQNADGAVEDTLSFLEVKFPERQGASTRDTGSLKRNLGSQMAVRHAEIHTKSSHDMDLDKARSLLTAPKLSFDWEDRTFEDEAEGGLDVVADITATKGDSKRDLFRDVMRRSVSFRQAKTLSKGTPMRSTSSQSLNAAAEASADEAGATATQPRAPAPAAPTTAPAEAGEPLEEPVAGAGGAAPAHEAEPVAAEAAPRAAEAAQAPGEVAAGAGEAAPAAPAPQEAAPSAAPGAAPAAPAPEEVVPSAGEAAPRGEALPQPAVGGPGGAAGAEPQEAEAAPRAAARPLPAAGSDGDHPRSKWTEVAPAVPVVPRELPAAAGMDFEISPTAPFSPVGVAAVAPPPFEISPTAPLVPQEAPAAGGGDRLEISPTVPFVPQGLPGAGGADQLEISPTAPFVPQGLPGAGGADLFEISPTAPFVPQEALATAIPAAKLAGETQLPTAADGPAAGARGLGRAGRGLKRRASAESAGSEGAASSPGAGGAAPAGPEEGEPEGGPESELDRQRRQKEREWLRHKLKKQREEERLAKRRRAEADRKRRAEEGGLAASMSPEERETFLALHAGAPSAGLAGAPAVQKRQAASGRGGALAGRAAEPLAEDDAGAVLLGGARPAQRPRGFFLAGAAPLAAR</sequence>
<evidence type="ECO:0000256" key="1">
    <source>
        <dbReference type="SAM" id="MobiDB-lite"/>
    </source>
</evidence>
<reference evidence="2" key="1">
    <citation type="submission" date="2023-10" db="EMBL/GenBank/DDBJ databases">
        <authorList>
            <person name="Chen Y."/>
            <person name="Shah S."/>
            <person name="Dougan E. K."/>
            <person name="Thang M."/>
            <person name="Chan C."/>
        </authorList>
    </citation>
    <scope>NUCLEOTIDE SEQUENCE [LARGE SCALE GENOMIC DNA]</scope>
</reference>
<feature type="compositionally biased region" description="Basic and acidic residues" evidence="1">
    <location>
        <begin position="565"/>
        <end position="607"/>
    </location>
</feature>
<feature type="region of interest" description="Disordered" evidence="1">
    <location>
        <begin position="505"/>
        <end position="617"/>
    </location>
</feature>
<organism evidence="2 3">
    <name type="scientific">Prorocentrum cordatum</name>
    <dbReference type="NCBI Taxonomy" id="2364126"/>
    <lineage>
        <taxon>Eukaryota</taxon>
        <taxon>Sar</taxon>
        <taxon>Alveolata</taxon>
        <taxon>Dinophyceae</taxon>
        <taxon>Prorocentrales</taxon>
        <taxon>Prorocentraceae</taxon>
        <taxon>Prorocentrum</taxon>
    </lineage>
</organism>
<feature type="compositionally biased region" description="Low complexity" evidence="1">
    <location>
        <begin position="224"/>
        <end position="327"/>
    </location>
</feature>
<feature type="compositionally biased region" description="Polar residues" evidence="1">
    <location>
        <begin position="181"/>
        <end position="200"/>
    </location>
</feature>
<feature type="region of interest" description="Disordered" evidence="1">
    <location>
        <begin position="181"/>
        <end position="367"/>
    </location>
</feature>
<dbReference type="EMBL" id="CAUYUJ010002781">
    <property type="protein sequence ID" value="CAK0802360.1"/>
    <property type="molecule type" value="Genomic_DNA"/>
</dbReference>
<feature type="compositionally biased region" description="Low complexity" evidence="1">
    <location>
        <begin position="335"/>
        <end position="356"/>
    </location>
</feature>
<proteinExistence type="predicted"/>
<feature type="region of interest" description="Disordered" evidence="1">
    <location>
        <begin position="632"/>
        <end position="658"/>
    </location>
</feature>